<evidence type="ECO:0000256" key="4">
    <source>
        <dbReference type="ARBA" id="ARBA00022741"/>
    </source>
</evidence>
<dbReference type="GO" id="GO:0046872">
    <property type="term" value="F:metal ion binding"/>
    <property type="evidence" value="ECO:0007669"/>
    <property type="project" value="UniProtKB-KW"/>
</dbReference>
<keyword evidence="4" id="KW-0547">Nucleotide-binding</keyword>
<evidence type="ECO:0000259" key="11">
    <source>
        <dbReference type="Pfam" id="PF08696"/>
    </source>
</evidence>
<evidence type="ECO:0000256" key="2">
    <source>
        <dbReference type="ARBA" id="ARBA00022722"/>
    </source>
</evidence>
<evidence type="ECO:0000256" key="3">
    <source>
        <dbReference type="ARBA" id="ARBA00022723"/>
    </source>
</evidence>
<feature type="region of interest" description="Disordered" evidence="10">
    <location>
        <begin position="1"/>
        <end position="26"/>
    </location>
</feature>
<keyword evidence="7" id="KW-0067">ATP-binding</keyword>
<keyword evidence="13" id="KW-1185">Reference proteome</keyword>
<proteinExistence type="predicted"/>
<gene>
    <name evidence="12" type="ORF">C7M84_011054</name>
</gene>
<keyword evidence="5" id="KW-0378">Hydrolase</keyword>
<reference evidence="12 13" key="1">
    <citation type="submission" date="2018-04" db="EMBL/GenBank/DDBJ databases">
        <authorList>
            <person name="Zhang X."/>
            <person name="Yuan J."/>
            <person name="Li F."/>
            <person name="Xiang J."/>
        </authorList>
    </citation>
    <scope>NUCLEOTIDE SEQUENCE [LARGE SCALE GENOMIC DNA]</scope>
    <source>
        <tissue evidence="12">Muscle</tissue>
    </source>
</reference>
<evidence type="ECO:0000256" key="7">
    <source>
        <dbReference type="ARBA" id="ARBA00022840"/>
    </source>
</evidence>
<dbReference type="AlphaFoldDB" id="A0A3R7M1V7"/>
<dbReference type="GO" id="GO:0016787">
    <property type="term" value="F:hydrolase activity"/>
    <property type="evidence" value="ECO:0007669"/>
    <property type="project" value="UniProtKB-KW"/>
</dbReference>
<dbReference type="STRING" id="6689.A0A3R7M1V7"/>
<evidence type="ECO:0000256" key="9">
    <source>
        <dbReference type="ARBA" id="ARBA00023014"/>
    </source>
</evidence>
<evidence type="ECO:0000313" key="12">
    <source>
        <dbReference type="EMBL" id="ROT70639.1"/>
    </source>
</evidence>
<dbReference type="GO" id="GO:0051536">
    <property type="term" value="F:iron-sulfur cluster binding"/>
    <property type="evidence" value="ECO:0007669"/>
    <property type="project" value="UniProtKB-KW"/>
</dbReference>
<protein>
    <submittedName>
        <fullName evidence="12">Putative DNA replication ATP-dependent helicase/nuclease DNA2-like</fullName>
    </submittedName>
</protein>
<dbReference type="GO" id="GO:0004518">
    <property type="term" value="F:nuclease activity"/>
    <property type="evidence" value="ECO:0007669"/>
    <property type="project" value="UniProtKB-KW"/>
</dbReference>
<accession>A0A3R7M1V7</accession>
<evidence type="ECO:0000256" key="1">
    <source>
        <dbReference type="ARBA" id="ARBA00001966"/>
    </source>
</evidence>
<evidence type="ECO:0000256" key="5">
    <source>
        <dbReference type="ARBA" id="ARBA00022801"/>
    </source>
</evidence>
<evidence type="ECO:0000256" key="10">
    <source>
        <dbReference type="SAM" id="MobiDB-lite"/>
    </source>
</evidence>
<dbReference type="PANTHER" id="PTHR36531">
    <property type="entry name" value="CRISPR-ASSOCIATED EXONUCLEASE CAS4"/>
    <property type="match status" value="1"/>
</dbReference>
<dbReference type="InterPro" id="IPR014808">
    <property type="entry name" value="DNA_replication_fac_Dna2_N"/>
</dbReference>
<evidence type="ECO:0000256" key="8">
    <source>
        <dbReference type="ARBA" id="ARBA00023004"/>
    </source>
</evidence>
<evidence type="ECO:0000313" key="13">
    <source>
        <dbReference type="Proteomes" id="UP000283509"/>
    </source>
</evidence>
<dbReference type="PANTHER" id="PTHR36531:SF6">
    <property type="entry name" value="DNA REPLICATION ATP-DEPENDENT HELICASE_NUCLEASE DNA2"/>
    <property type="match status" value="1"/>
</dbReference>
<dbReference type="EMBL" id="QCYY01002402">
    <property type="protein sequence ID" value="ROT70639.1"/>
    <property type="molecule type" value="Genomic_DNA"/>
</dbReference>
<dbReference type="OrthoDB" id="10453901at2759"/>
<dbReference type="InterPro" id="IPR051827">
    <property type="entry name" value="Cas4_exonuclease"/>
</dbReference>
<keyword evidence="6 12" id="KW-0347">Helicase</keyword>
<dbReference type="Proteomes" id="UP000283509">
    <property type="component" value="Unassembled WGS sequence"/>
</dbReference>
<evidence type="ECO:0000256" key="6">
    <source>
        <dbReference type="ARBA" id="ARBA00022806"/>
    </source>
</evidence>
<dbReference type="Pfam" id="PF08696">
    <property type="entry name" value="Dna2"/>
    <property type="match status" value="1"/>
</dbReference>
<comment type="caution">
    <text evidence="12">The sequence shown here is derived from an EMBL/GenBank/DDBJ whole genome shotgun (WGS) entry which is preliminary data.</text>
</comment>
<keyword evidence="9" id="KW-0411">Iron-sulfur</keyword>
<feature type="domain" description="DNA replication factor Dna2 N-terminal" evidence="11">
    <location>
        <begin position="103"/>
        <end position="307"/>
    </location>
</feature>
<sequence>MADIAFDDVEQKNKSHPIPETQEDSMDHLFDDDLAVDFEKMSPFKQEVQQVPPVENKAIKKLLFEGLGEESFSMKGGFGRHVVSAVERNTYKGEVLLRLISVQDKSNKTCTLGGFWSQSMVSEGDIVHILYTEASEDGHFTVNNTQGLIVINPDFLISGTSVVSGVFCRRKAVLNERFRGLDPGNQLMLIGSLVHELFQEVVKKKIKSREQLEHLVRELMSQPKMLQEMYGLGVSEAHIYEEMNNFIPHINTWSQRYLGNGKLQDKVELKGQSKRQWAGQITEIQDIEENVWSPKFGVKGKIDMTVKTNQRGITKELNKTSEPAVKTRRMNRKNLRKQIAGNVATYSRGKIGGNPIPTSMSESAAEDTKANTVDIILPVETERSLNGEEASARQHSDDLLFHRMLSLFYWPALMSKCSPPVQQAQVAKEKVTTAISKTKESKQVKKRFLLTKDDLETEEQEEYISHLEEVDKLCQKRLKKPQLSTDSSEDCAVEDYKVYVTPSETDGKFTLEEEEGTDSWVSER</sequence>
<dbReference type="GO" id="GO:0004386">
    <property type="term" value="F:helicase activity"/>
    <property type="evidence" value="ECO:0007669"/>
    <property type="project" value="UniProtKB-KW"/>
</dbReference>
<keyword evidence="2" id="KW-0540">Nuclease</keyword>
<reference evidence="12 13" key="2">
    <citation type="submission" date="2019-01" db="EMBL/GenBank/DDBJ databases">
        <title>The decoding of complex shrimp genome reveals the adaptation for benthos swimmer, frequently molting mechanism and breeding impact on genome.</title>
        <authorList>
            <person name="Sun Y."/>
            <person name="Gao Y."/>
            <person name="Yu Y."/>
        </authorList>
    </citation>
    <scope>NUCLEOTIDE SEQUENCE [LARGE SCALE GENOMIC DNA]</scope>
    <source>
        <tissue evidence="12">Muscle</tissue>
    </source>
</reference>
<organism evidence="12 13">
    <name type="scientific">Penaeus vannamei</name>
    <name type="common">Whiteleg shrimp</name>
    <name type="synonym">Litopenaeus vannamei</name>
    <dbReference type="NCBI Taxonomy" id="6689"/>
    <lineage>
        <taxon>Eukaryota</taxon>
        <taxon>Metazoa</taxon>
        <taxon>Ecdysozoa</taxon>
        <taxon>Arthropoda</taxon>
        <taxon>Crustacea</taxon>
        <taxon>Multicrustacea</taxon>
        <taxon>Malacostraca</taxon>
        <taxon>Eumalacostraca</taxon>
        <taxon>Eucarida</taxon>
        <taxon>Decapoda</taxon>
        <taxon>Dendrobranchiata</taxon>
        <taxon>Penaeoidea</taxon>
        <taxon>Penaeidae</taxon>
        <taxon>Penaeus</taxon>
    </lineage>
</organism>
<keyword evidence="8" id="KW-0408">Iron</keyword>
<keyword evidence="3" id="KW-0479">Metal-binding</keyword>
<comment type="cofactor">
    <cofactor evidence="1">
        <name>[4Fe-4S] cluster</name>
        <dbReference type="ChEBI" id="CHEBI:49883"/>
    </cofactor>
</comment>
<dbReference type="GO" id="GO:0005524">
    <property type="term" value="F:ATP binding"/>
    <property type="evidence" value="ECO:0007669"/>
    <property type="project" value="UniProtKB-KW"/>
</dbReference>
<name>A0A3R7M1V7_PENVA</name>